<evidence type="ECO:0000313" key="2">
    <source>
        <dbReference type="EMBL" id="STD82638.1"/>
    </source>
</evidence>
<gene>
    <name evidence="2" type="ORF">NCTC12360_01070</name>
</gene>
<evidence type="ECO:0000256" key="1">
    <source>
        <dbReference type="SAM" id="MobiDB-lite"/>
    </source>
</evidence>
<dbReference type="InterPro" id="IPR038620">
    <property type="entry name" value="YdcP-like_sf"/>
</dbReference>
<dbReference type="AlphaFoldDB" id="A0A376H2K8"/>
<organism evidence="2 3">
    <name type="scientific">Enterococcus gallinarum</name>
    <dbReference type="NCBI Taxonomy" id="1353"/>
    <lineage>
        <taxon>Bacteria</taxon>
        <taxon>Bacillati</taxon>
        <taxon>Bacillota</taxon>
        <taxon>Bacilli</taxon>
        <taxon>Lactobacillales</taxon>
        <taxon>Enterococcaceae</taxon>
        <taxon>Enterococcus</taxon>
    </lineage>
</organism>
<dbReference type="RefSeq" id="WP_060814196.1">
    <property type="nucleotide sequence ID" value="NZ_JBHULA010000043.1"/>
</dbReference>
<dbReference type="Gene3D" id="2.40.50.390">
    <property type="entry name" value="Conjugative transposon protein, DUF961"/>
    <property type="match status" value="1"/>
</dbReference>
<keyword evidence="3" id="KW-1185">Reference proteome</keyword>
<evidence type="ECO:0000313" key="3">
    <source>
        <dbReference type="Proteomes" id="UP000254807"/>
    </source>
</evidence>
<feature type="region of interest" description="Disordered" evidence="1">
    <location>
        <begin position="114"/>
        <end position="143"/>
    </location>
</feature>
<reference evidence="2 3" key="1">
    <citation type="submission" date="2018-06" db="EMBL/GenBank/DDBJ databases">
        <authorList>
            <consortium name="Pathogen Informatics"/>
            <person name="Doyle S."/>
        </authorList>
    </citation>
    <scope>NUCLEOTIDE SEQUENCE [LARGE SCALE GENOMIC DNA]</scope>
    <source>
        <strain evidence="2 3">NCTC12360</strain>
    </source>
</reference>
<protein>
    <recommendedName>
        <fullName evidence="4">DUF961 domain-containing protein</fullName>
    </recommendedName>
</protein>
<proteinExistence type="predicted"/>
<dbReference type="EMBL" id="UFYW01000001">
    <property type="protein sequence ID" value="STD82638.1"/>
    <property type="molecule type" value="Genomic_DNA"/>
</dbReference>
<name>A0A376H2K8_ENTGA</name>
<dbReference type="Proteomes" id="UP000254807">
    <property type="component" value="Unassembled WGS sequence"/>
</dbReference>
<accession>A0A376H2K8</accession>
<evidence type="ECO:0008006" key="4">
    <source>
        <dbReference type="Google" id="ProtNLM"/>
    </source>
</evidence>
<sequence length="143" mass="15868">MALEFDQGLVPGLPKETLGEVFFVKTKRVRMDYDGNESTGEIKERPVECSSAAQETIFIVNFPPEVRIEDLKNGDIIELEGVEFRFWSSIDRQATSAYVNSDIKVTATGYKKTGKNVFQSMPGTPPVQDKGNGSFGKEGPKKE</sequence>